<dbReference type="Gene3D" id="3.40.930.10">
    <property type="entry name" value="Mannitol-specific EII, Chain A"/>
    <property type="match status" value="1"/>
</dbReference>
<keyword evidence="2" id="KW-0813">Transport</keyword>
<evidence type="ECO:0000256" key="3">
    <source>
        <dbReference type="ARBA" id="ARBA00022553"/>
    </source>
</evidence>
<evidence type="ECO:0000256" key="2">
    <source>
        <dbReference type="ARBA" id="ARBA00022448"/>
    </source>
</evidence>
<keyword evidence="3" id="KW-0597">Phosphoprotein</keyword>
<dbReference type="PROSITE" id="PS51094">
    <property type="entry name" value="PTS_EIIA_TYPE_2"/>
    <property type="match status" value="1"/>
</dbReference>
<protein>
    <submittedName>
        <fullName evidence="8">Phosphoenolpyruvate-dependent sugar PTS family porter, EIIA 2</fullName>
    </submittedName>
</protein>
<keyword evidence="8" id="KW-0670">Pyruvate</keyword>
<evidence type="ECO:0000256" key="1">
    <source>
        <dbReference type="ARBA" id="ARBA00004496"/>
    </source>
</evidence>
<dbReference type="NCBIfam" id="TIGR00848">
    <property type="entry name" value="fruA"/>
    <property type="match status" value="1"/>
</dbReference>
<name>A0A653A2P1_UNCDX</name>
<evidence type="ECO:0000256" key="6">
    <source>
        <dbReference type="ARBA" id="ARBA00022683"/>
    </source>
</evidence>
<dbReference type="FunFam" id="3.40.930.10:FF:000009">
    <property type="entry name" value="PTS system, fructose specific IIABC component"/>
    <property type="match status" value="1"/>
</dbReference>
<dbReference type="GO" id="GO:0008982">
    <property type="term" value="F:protein-N(PI)-phosphohistidine-sugar phosphotransferase activity"/>
    <property type="evidence" value="ECO:0007669"/>
    <property type="project" value="InterPro"/>
</dbReference>
<dbReference type="InterPro" id="IPR002178">
    <property type="entry name" value="PTS_EIIA_type-2_dom"/>
</dbReference>
<dbReference type="EMBL" id="UPXX01000013">
    <property type="protein sequence ID" value="VBB41922.1"/>
    <property type="molecule type" value="Genomic_DNA"/>
</dbReference>
<dbReference type="InterPro" id="IPR004715">
    <property type="entry name" value="PTS_IIA_fruc"/>
</dbReference>
<feature type="domain" description="PTS EIIA type-2" evidence="7">
    <location>
        <begin position="5"/>
        <end position="149"/>
    </location>
</feature>
<dbReference type="PANTHER" id="PTHR47738">
    <property type="entry name" value="PTS SYSTEM FRUCTOSE-LIKE EIIA COMPONENT-RELATED"/>
    <property type="match status" value="1"/>
</dbReference>
<dbReference type="CDD" id="cd00211">
    <property type="entry name" value="PTS_IIA_fru"/>
    <property type="match status" value="1"/>
</dbReference>
<dbReference type="PANTHER" id="PTHR47738:SF1">
    <property type="entry name" value="NITROGEN REGULATORY PROTEIN"/>
    <property type="match status" value="1"/>
</dbReference>
<dbReference type="PROSITE" id="PS00372">
    <property type="entry name" value="PTS_EIIA_TYPE_2_HIS"/>
    <property type="match status" value="1"/>
</dbReference>
<dbReference type="GO" id="GO:0030295">
    <property type="term" value="F:protein kinase activator activity"/>
    <property type="evidence" value="ECO:0007669"/>
    <property type="project" value="TreeGrafter"/>
</dbReference>
<dbReference type="AlphaFoldDB" id="A0A653A2P1"/>
<proteinExistence type="predicted"/>
<accession>A0A653A2P1</accession>
<evidence type="ECO:0000259" key="7">
    <source>
        <dbReference type="PROSITE" id="PS51094"/>
    </source>
</evidence>
<dbReference type="SUPFAM" id="SSF55804">
    <property type="entry name" value="Phoshotransferase/anion transport protein"/>
    <property type="match status" value="1"/>
</dbReference>
<organism evidence="8">
    <name type="scientific">Uncultured Desulfatiglans sp</name>
    <dbReference type="NCBI Taxonomy" id="1748965"/>
    <lineage>
        <taxon>Bacteria</taxon>
        <taxon>Pseudomonadati</taxon>
        <taxon>Thermodesulfobacteriota</taxon>
        <taxon>Desulfobacteria</taxon>
        <taxon>Desulfatiglandales</taxon>
        <taxon>Desulfatiglandaceae</taxon>
        <taxon>Desulfatiglans</taxon>
        <taxon>environmental samples</taxon>
    </lineage>
</organism>
<dbReference type="GO" id="GO:0005737">
    <property type="term" value="C:cytoplasm"/>
    <property type="evidence" value="ECO:0007669"/>
    <property type="project" value="UniProtKB-SubCell"/>
</dbReference>
<keyword evidence="6" id="KW-0598">Phosphotransferase system</keyword>
<keyword evidence="5" id="KW-0808">Transferase</keyword>
<gene>
    <name evidence="8" type="ORF">TRIP_B200062</name>
</gene>
<evidence type="ECO:0000313" key="8">
    <source>
        <dbReference type="EMBL" id="VBB41922.1"/>
    </source>
</evidence>
<reference evidence="8" key="1">
    <citation type="submission" date="2018-07" db="EMBL/GenBank/DDBJ databases">
        <authorList>
            <consortium name="Genoscope - CEA"/>
            <person name="William W."/>
        </authorList>
    </citation>
    <scope>NUCLEOTIDE SEQUENCE</scope>
    <source>
        <strain evidence="8">IK1</strain>
    </source>
</reference>
<dbReference type="GO" id="GO:0016020">
    <property type="term" value="C:membrane"/>
    <property type="evidence" value="ECO:0007669"/>
    <property type="project" value="InterPro"/>
</dbReference>
<sequence length="154" mass="16932">MKLSEILHEDSIIPELKAKDKKAVLSELAERVCARDPVIDKNTLVKVLLEREKLGSTGIGDGVAIPHGKLGGVSQPMISCGRSLEGVDFDAMDGQPAHLFFLLIAPEDSSSIHLQVLARLAKILKTSAFRKRLMQARNQQEIYRAIVQTDEESS</sequence>
<dbReference type="InterPro" id="IPR051541">
    <property type="entry name" value="PTS_SugarTrans_NitroReg"/>
</dbReference>
<evidence type="ECO:0000256" key="5">
    <source>
        <dbReference type="ARBA" id="ARBA00022679"/>
    </source>
</evidence>
<dbReference type="GO" id="GO:0009401">
    <property type="term" value="P:phosphoenolpyruvate-dependent sugar phosphotransferase system"/>
    <property type="evidence" value="ECO:0007669"/>
    <property type="project" value="UniProtKB-KW"/>
</dbReference>
<dbReference type="InterPro" id="IPR016152">
    <property type="entry name" value="PTrfase/Anion_transptr"/>
</dbReference>
<keyword evidence="4" id="KW-0762">Sugar transport</keyword>
<dbReference type="Pfam" id="PF00359">
    <property type="entry name" value="PTS_EIIA_2"/>
    <property type="match status" value="1"/>
</dbReference>
<comment type="subcellular location">
    <subcellularLocation>
        <location evidence="1">Cytoplasm</location>
    </subcellularLocation>
</comment>
<evidence type="ECO:0000256" key="4">
    <source>
        <dbReference type="ARBA" id="ARBA00022597"/>
    </source>
</evidence>